<dbReference type="Proteomes" id="UP001516400">
    <property type="component" value="Unassembled WGS sequence"/>
</dbReference>
<name>A0ABD2N4Y3_9CUCU</name>
<keyword evidence="3" id="KW-1185">Reference proteome</keyword>
<organism evidence="2 3">
    <name type="scientific">Cryptolaemus montrouzieri</name>
    <dbReference type="NCBI Taxonomy" id="559131"/>
    <lineage>
        <taxon>Eukaryota</taxon>
        <taxon>Metazoa</taxon>
        <taxon>Ecdysozoa</taxon>
        <taxon>Arthropoda</taxon>
        <taxon>Hexapoda</taxon>
        <taxon>Insecta</taxon>
        <taxon>Pterygota</taxon>
        <taxon>Neoptera</taxon>
        <taxon>Endopterygota</taxon>
        <taxon>Coleoptera</taxon>
        <taxon>Polyphaga</taxon>
        <taxon>Cucujiformia</taxon>
        <taxon>Coccinelloidea</taxon>
        <taxon>Coccinellidae</taxon>
        <taxon>Scymninae</taxon>
        <taxon>Scymnini</taxon>
        <taxon>Cryptolaemus</taxon>
    </lineage>
</organism>
<dbReference type="AlphaFoldDB" id="A0ABD2N4Y3"/>
<comment type="caution">
    <text evidence="2">The sequence shown here is derived from an EMBL/GenBank/DDBJ whole genome shotgun (WGS) entry which is preliminary data.</text>
</comment>
<evidence type="ECO:0000313" key="2">
    <source>
        <dbReference type="EMBL" id="KAL3273766.1"/>
    </source>
</evidence>
<dbReference type="EMBL" id="JABFTP020000062">
    <property type="protein sequence ID" value="KAL3273766.1"/>
    <property type="molecule type" value="Genomic_DNA"/>
</dbReference>
<dbReference type="SMART" id="SM00587">
    <property type="entry name" value="CHK"/>
    <property type="match status" value="1"/>
</dbReference>
<protein>
    <recommendedName>
        <fullName evidence="1">CHK kinase-like domain-containing protein</fullName>
    </recommendedName>
</protein>
<dbReference type="InterPro" id="IPR004119">
    <property type="entry name" value="EcKL"/>
</dbReference>
<accession>A0ABD2N4Y3</accession>
<dbReference type="InterPro" id="IPR011009">
    <property type="entry name" value="Kinase-like_dom_sf"/>
</dbReference>
<evidence type="ECO:0000259" key="1">
    <source>
        <dbReference type="SMART" id="SM00587"/>
    </source>
</evidence>
<dbReference type="PANTHER" id="PTHR11012">
    <property type="entry name" value="PROTEIN KINASE-LIKE DOMAIN-CONTAINING"/>
    <property type="match status" value="1"/>
</dbReference>
<sequence length="406" mass="47455">MSYTEVIKDLKQMVQQMTKESGIEKYTINIDDNIESSTGYMGDIIFFSLTEAPDRKLYLVLKTCKRNKTFRETTCAAEVFTRELCLYSNIFPGLELFLKEKCMNGFLDFVPKACFTCDIPYQESIILENLKYLDFRLCQQRATMNLDHVKLLFETYGKWHGLTMAFKDQYPEKFDEMTKNWVDVKYLVWRKFEIIDCVKEEFSIILDLLRNCGRIDLVNIYEKLEPQIDSLIKSTGQRENILCIIHGDCWVNNLMFRYEQSEKDIPSEVRFLDFQMAMVDSPVIDLSCCLYNVADKNSLSNFDFLLKVYHESLSKTMKSLGSNPERILSMSDLKQHWKRYGFYAVMASSCIMKAQLCDPDEMSTIIGLMGEGVSPAKFVSRNIDKMRERVKDAFIHFGELIKQKKL</sequence>
<gene>
    <name evidence="2" type="ORF">HHI36_015193</name>
</gene>
<dbReference type="SUPFAM" id="SSF56112">
    <property type="entry name" value="Protein kinase-like (PK-like)"/>
    <property type="match status" value="1"/>
</dbReference>
<reference evidence="2 3" key="1">
    <citation type="journal article" date="2021" name="BMC Biol.">
        <title>Horizontally acquired antibacterial genes associated with adaptive radiation of ladybird beetles.</title>
        <authorList>
            <person name="Li H.S."/>
            <person name="Tang X.F."/>
            <person name="Huang Y.H."/>
            <person name="Xu Z.Y."/>
            <person name="Chen M.L."/>
            <person name="Du X.Y."/>
            <person name="Qiu B.Y."/>
            <person name="Chen P.T."/>
            <person name="Zhang W."/>
            <person name="Slipinski A."/>
            <person name="Escalona H.E."/>
            <person name="Waterhouse R.M."/>
            <person name="Zwick A."/>
            <person name="Pang H."/>
        </authorList>
    </citation>
    <scope>NUCLEOTIDE SEQUENCE [LARGE SCALE GENOMIC DNA]</scope>
    <source>
        <strain evidence="2">SYSU2018</strain>
    </source>
</reference>
<evidence type="ECO:0000313" key="3">
    <source>
        <dbReference type="Proteomes" id="UP001516400"/>
    </source>
</evidence>
<dbReference type="InterPro" id="IPR015897">
    <property type="entry name" value="CHK_kinase-like"/>
</dbReference>
<feature type="domain" description="CHK kinase-like" evidence="1">
    <location>
        <begin position="125"/>
        <end position="319"/>
    </location>
</feature>
<proteinExistence type="predicted"/>
<dbReference type="PANTHER" id="PTHR11012:SF30">
    <property type="entry name" value="PROTEIN KINASE-LIKE DOMAIN-CONTAINING"/>
    <property type="match status" value="1"/>
</dbReference>
<dbReference type="Gene3D" id="3.90.1200.10">
    <property type="match status" value="1"/>
</dbReference>
<dbReference type="Pfam" id="PF02958">
    <property type="entry name" value="EcKL"/>
    <property type="match status" value="1"/>
</dbReference>